<protein>
    <submittedName>
        <fullName evidence="1">Homeobox-leucine zipper protein ATHB-40-like</fullName>
    </submittedName>
</protein>
<dbReference type="AlphaFoldDB" id="A0A2K3MBA3"/>
<dbReference type="EMBL" id="ASHM01055497">
    <property type="protein sequence ID" value="PNX88064.1"/>
    <property type="molecule type" value="Genomic_DNA"/>
</dbReference>
<keyword evidence="1" id="KW-0238">DNA-binding</keyword>
<feature type="non-terminal residue" evidence="1">
    <location>
        <position position="1"/>
    </location>
</feature>
<accession>A0A2K3MBA3</accession>
<evidence type="ECO:0000313" key="1">
    <source>
        <dbReference type="EMBL" id="PNX88064.1"/>
    </source>
</evidence>
<sequence length="80" mass="9197">VLKLREQLCEAEKEIHRLREPIENVTSNSSSTSSMSQSMEVVDPPFLGEFGVDYGYDDDVFLVPNETQYFNGMDWVTLYV</sequence>
<dbReference type="GO" id="GO:0003677">
    <property type="term" value="F:DNA binding"/>
    <property type="evidence" value="ECO:0007669"/>
    <property type="project" value="UniProtKB-KW"/>
</dbReference>
<keyword evidence="1" id="KW-0371">Homeobox</keyword>
<evidence type="ECO:0000313" key="2">
    <source>
        <dbReference type="Proteomes" id="UP000236291"/>
    </source>
</evidence>
<comment type="caution">
    <text evidence="1">The sequence shown here is derived from an EMBL/GenBank/DDBJ whole genome shotgun (WGS) entry which is preliminary data.</text>
</comment>
<reference evidence="1 2" key="2">
    <citation type="journal article" date="2017" name="Front. Plant Sci.">
        <title>Gene Classification and Mining of Molecular Markers Useful in Red Clover (Trifolium pratense) Breeding.</title>
        <authorList>
            <person name="Istvanek J."/>
            <person name="Dluhosova J."/>
            <person name="Dluhos P."/>
            <person name="Patkova L."/>
            <person name="Nedelnik J."/>
            <person name="Repkova J."/>
        </authorList>
    </citation>
    <scope>NUCLEOTIDE SEQUENCE [LARGE SCALE GENOMIC DNA]</scope>
    <source>
        <strain evidence="2">cv. Tatra</strain>
        <tissue evidence="1">Young leaves</tissue>
    </source>
</reference>
<organism evidence="1 2">
    <name type="scientific">Trifolium pratense</name>
    <name type="common">Red clover</name>
    <dbReference type="NCBI Taxonomy" id="57577"/>
    <lineage>
        <taxon>Eukaryota</taxon>
        <taxon>Viridiplantae</taxon>
        <taxon>Streptophyta</taxon>
        <taxon>Embryophyta</taxon>
        <taxon>Tracheophyta</taxon>
        <taxon>Spermatophyta</taxon>
        <taxon>Magnoliopsida</taxon>
        <taxon>eudicotyledons</taxon>
        <taxon>Gunneridae</taxon>
        <taxon>Pentapetalae</taxon>
        <taxon>rosids</taxon>
        <taxon>fabids</taxon>
        <taxon>Fabales</taxon>
        <taxon>Fabaceae</taxon>
        <taxon>Papilionoideae</taxon>
        <taxon>50 kb inversion clade</taxon>
        <taxon>NPAAA clade</taxon>
        <taxon>Hologalegina</taxon>
        <taxon>IRL clade</taxon>
        <taxon>Trifolieae</taxon>
        <taxon>Trifolium</taxon>
    </lineage>
</organism>
<gene>
    <name evidence="1" type="ORF">L195_g044164</name>
</gene>
<name>A0A2K3MBA3_TRIPR</name>
<proteinExistence type="predicted"/>
<dbReference type="Proteomes" id="UP000236291">
    <property type="component" value="Unassembled WGS sequence"/>
</dbReference>
<reference evidence="1 2" key="1">
    <citation type="journal article" date="2014" name="Am. J. Bot.">
        <title>Genome assembly and annotation for red clover (Trifolium pratense; Fabaceae).</title>
        <authorList>
            <person name="Istvanek J."/>
            <person name="Jaros M."/>
            <person name="Krenek A."/>
            <person name="Repkova J."/>
        </authorList>
    </citation>
    <scope>NUCLEOTIDE SEQUENCE [LARGE SCALE GENOMIC DNA]</scope>
    <source>
        <strain evidence="2">cv. Tatra</strain>
        <tissue evidence="1">Young leaves</tissue>
    </source>
</reference>